<keyword evidence="3" id="KW-1185">Reference proteome</keyword>
<dbReference type="OrthoDB" id="64220at2759"/>
<dbReference type="STRING" id="101091.A0A1C7MY66"/>
<organism evidence="2 3">
    <name type="scientific">Choanephora cucurbitarum</name>
    <dbReference type="NCBI Taxonomy" id="101091"/>
    <lineage>
        <taxon>Eukaryota</taxon>
        <taxon>Fungi</taxon>
        <taxon>Fungi incertae sedis</taxon>
        <taxon>Mucoromycota</taxon>
        <taxon>Mucoromycotina</taxon>
        <taxon>Mucoromycetes</taxon>
        <taxon>Mucorales</taxon>
        <taxon>Mucorineae</taxon>
        <taxon>Choanephoraceae</taxon>
        <taxon>Choanephoroideae</taxon>
        <taxon>Choanephora</taxon>
    </lineage>
</organism>
<protein>
    <submittedName>
        <fullName evidence="2">Aminodeoxychorismate synthase, chloroplastic</fullName>
    </submittedName>
</protein>
<dbReference type="GO" id="GO:0008153">
    <property type="term" value="P:4-aminobenzoate biosynthetic process"/>
    <property type="evidence" value="ECO:0007669"/>
    <property type="project" value="TreeGrafter"/>
</dbReference>
<dbReference type="PANTHER" id="PTHR11236">
    <property type="entry name" value="AMINOBENZOATE/ANTHRANILATE SYNTHASE"/>
    <property type="match status" value="1"/>
</dbReference>
<dbReference type="GO" id="GO:0046820">
    <property type="term" value="F:4-amino-4-deoxychorismate synthase activity"/>
    <property type="evidence" value="ECO:0007669"/>
    <property type="project" value="TreeGrafter"/>
</dbReference>
<evidence type="ECO:0000313" key="3">
    <source>
        <dbReference type="Proteomes" id="UP000093000"/>
    </source>
</evidence>
<dbReference type="SUPFAM" id="SSF56322">
    <property type="entry name" value="ADC synthase"/>
    <property type="match status" value="1"/>
</dbReference>
<dbReference type="GO" id="GO:0000162">
    <property type="term" value="P:L-tryptophan biosynthetic process"/>
    <property type="evidence" value="ECO:0007669"/>
    <property type="project" value="TreeGrafter"/>
</dbReference>
<dbReference type="InParanoid" id="A0A1C7MY66"/>
<dbReference type="PRINTS" id="PR00095">
    <property type="entry name" value="ANTSNTHASEI"/>
</dbReference>
<dbReference type="Proteomes" id="UP000093000">
    <property type="component" value="Unassembled WGS sequence"/>
</dbReference>
<dbReference type="PANTHER" id="PTHR11236:SF18">
    <property type="entry name" value="AMINODEOXYCHORISMATE SYNTHASE"/>
    <property type="match status" value="1"/>
</dbReference>
<reference evidence="2 3" key="1">
    <citation type="submission" date="2016-03" db="EMBL/GenBank/DDBJ databases">
        <title>Choanephora cucurbitarum.</title>
        <authorList>
            <person name="Min B."/>
            <person name="Park H."/>
            <person name="Park J.-H."/>
            <person name="Shin H.-D."/>
            <person name="Choi I.-G."/>
        </authorList>
    </citation>
    <scope>NUCLEOTIDE SEQUENCE [LARGE SCALE GENOMIC DNA]</scope>
    <source>
        <strain evidence="2 3">KUS-F28377</strain>
    </source>
</reference>
<gene>
    <name evidence="2" type="primary">ADCS</name>
    <name evidence="2" type="ORF">A0J61_10207</name>
</gene>
<dbReference type="EMBL" id="LUGH01001073">
    <property type="protein sequence ID" value="OBZ81742.1"/>
    <property type="molecule type" value="Genomic_DNA"/>
</dbReference>
<dbReference type="InterPro" id="IPR019999">
    <property type="entry name" value="Anth_synth_I-like"/>
</dbReference>
<dbReference type="AlphaFoldDB" id="A0A1C7MY66"/>
<comment type="caution">
    <text evidence="2">The sequence shown here is derived from an EMBL/GenBank/DDBJ whole genome shotgun (WGS) entry which is preliminary data.</text>
</comment>
<dbReference type="Gene3D" id="3.60.120.10">
    <property type="entry name" value="Anthranilate synthase"/>
    <property type="match status" value="1"/>
</dbReference>
<accession>A0A1C7MY66</accession>
<feature type="domain" description="Chorismate-utilising enzyme C-terminal" evidence="1">
    <location>
        <begin position="1"/>
        <end position="146"/>
    </location>
</feature>
<evidence type="ECO:0000313" key="2">
    <source>
        <dbReference type="EMBL" id="OBZ81742.1"/>
    </source>
</evidence>
<evidence type="ECO:0000259" key="1">
    <source>
        <dbReference type="Pfam" id="PF00425"/>
    </source>
</evidence>
<dbReference type="Pfam" id="PF00425">
    <property type="entry name" value="Chorismate_bind"/>
    <property type="match status" value="1"/>
</dbReference>
<proteinExistence type="predicted"/>
<dbReference type="GO" id="GO:0005737">
    <property type="term" value="C:cytoplasm"/>
    <property type="evidence" value="ECO:0007669"/>
    <property type="project" value="TreeGrafter"/>
</dbReference>
<sequence>MIVDLIRNDLAQVCEPSTVRVPKLMHVETYERVHHLVSTVRGQLRPDVNSVQAVKTCFPPGSMTGAPKLRSVQILDRLEGHRARGIYSGCLGYFSLDGSADFNVVIRTAVMTHQSSSGTTEVSVGGGGAITFLSDPEQEWKETLLKTKSVAPSVKEFLEDQ</sequence>
<dbReference type="InterPro" id="IPR015890">
    <property type="entry name" value="Chorismate_C"/>
</dbReference>
<name>A0A1C7MY66_9FUNG</name>
<dbReference type="InterPro" id="IPR005801">
    <property type="entry name" value="ADC_synthase"/>
</dbReference>